<dbReference type="GO" id="GO:0005925">
    <property type="term" value="C:focal adhesion"/>
    <property type="evidence" value="ECO:0007669"/>
    <property type="project" value="TreeGrafter"/>
</dbReference>
<keyword evidence="10" id="KW-0472">Membrane</keyword>
<gene>
    <name evidence="18" type="primary">ILK</name>
</gene>
<dbReference type="InterPro" id="IPR001245">
    <property type="entry name" value="Ser-Thr/Tyr_kinase_cat_dom"/>
</dbReference>
<reference evidence="18" key="2">
    <citation type="submission" date="2025-09" db="UniProtKB">
        <authorList>
            <consortium name="Ensembl"/>
        </authorList>
    </citation>
    <scope>IDENTIFICATION</scope>
</reference>
<sequence>MRAPGLAGLADKPVDAEPASCERHQAPVTLESAVSFPFGCASSSIPRLCQPCSFPRDSPGGVRALVLSPRGQRGCGKHHLGAGAGQMQGALLCSRAPCPYEPLSAARAAMDDIFTQCREGNAVAVRLWLDNTENDLNQGDDHGFSPLHWACREGRSNVVDMLIMRGARINVMNRGDDTPLHLAASHGHRDIVQKLIQFKADINAVNEHGNTPLHYACFWGHDQVAEDLVGNGALVSIANKYGETPTDKAKTPLREVLKERAEKLGQSLTKIPYKDTFWKGTTRTRPRNGTLNKLAGIDFKQLSLSQKLNENQSGELWKGRWQGNDIVIKMLKIRDWTTRKSRDFNEEYPKLRIFSHPNVLPVLGACQSPPAPHPIVISHWMPYGSLYNVLHEGTNFVVDQMQAVKFAFDIARGMAFLHTLEPLIPRHHLNSRSIMIDEDMTARISMADVKFSFQCPGRMYAPAWVAPEALQKKPEEINRRSADMWSFAVLLWELVTREVPFADLSNMEIGMKVALEGLRPTIPPGISPHICKLMKICMNEDPAKRPKFDMIVPILEKMQDK</sequence>
<protein>
    <recommendedName>
        <fullName evidence="14">Scaffold protein ILK</fullName>
    </recommendedName>
    <alternativeName>
        <fullName evidence="13">ILK-1</fullName>
    </alternativeName>
    <alternativeName>
        <fullName evidence="12">ILK-2</fullName>
    </alternativeName>
    <alternativeName>
        <fullName evidence="15">Inactive integrin-linked kinase</fullName>
    </alternativeName>
    <alternativeName>
        <fullName evidence="11">p59ILK</fullName>
    </alternativeName>
</protein>
<dbReference type="InterPro" id="IPR036770">
    <property type="entry name" value="Ankyrin_rpt-contain_sf"/>
</dbReference>
<feature type="repeat" description="ANK" evidence="16">
    <location>
        <begin position="175"/>
        <end position="207"/>
    </location>
</feature>
<organism evidence="18 19">
    <name type="scientific">Anser cygnoides</name>
    <name type="common">Swan goose</name>
    <dbReference type="NCBI Taxonomy" id="8845"/>
    <lineage>
        <taxon>Eukaryota</taxon>
        <taxon>Metazoa</taxon>
        <taxon>Chordata</taxon>
        <taxon>Craniata</taxon>
        <taxon>Vertebrata</taxon>
        <taxon>Euteleostomi</taxon>
        <taxon>Archelosauria</taxon>
        <taxon>Archosauria</taxon>
        <taxon>Dinosauria</taxon>
        <taxon>Saurischia</taxon>
        <taxon>Theropoda</taxon>
        <taxon>Coelurosauria</taxon>
        <taxon>Aves</taxon>
        <taxon>Neognathae</taxon>
        <taxon>Galloanserae</taxon>
        <taxon>Anseriformes</taxon>
        <taxon>Anatidae</taxon>
        <taxon>Anserinae</taxon>
        <taxon>Anser</taxon>
    </lineage>
</organism>
<dbReference type="GO" id="GO:0005524">
    <property type="term" value="F:ATP binding"/>
    <property type="evidence" value="ECO:0007669"/>
    <property type="project" value="InterPro"/>
</dbReference>
<comment type="subcellular location">
    <subcellularLocation>
        <location evidence="1">Cell membrane</location>
        <topology evidence="1">Peripheral membrane protein</topology>
    </subcellularLocation>
    <subcellularLocation>
        <location evidence="3">Cell projection</location>
        <location evidence="3">Lamellipodium</location>
    </subcellularLocation>
    <subcellularLocation>
        <location evidence="4">Cytoplasm</location>
        <location evidence="4">Cell cortex</location>
    </subcellularLocation>
    <subcellularLocation>
        <location evidence="2">Cytoplasm</location>
        <location evidence="2">Myofibril</location>
        <location evidence="2">Sarcomere</location>
    </subcellularLocation>
</comment>
<proteinExistence type="inferred from homology"/>
<keyword evidence="6" id="KW-1003">Cell membrane</keyword>
<dbReference type="Proteomes" id="UP000694521">
    <property type="component" value="Unplaced"/>
</dbReference>
<dbReference type="GO" id="GO:0007160">
    <property type="term" value="P:cell-matrix adhesion"/>
    <property type="evidence" value="ECO:0007669"/>
    <property type="project" value="TreeGrafter"/>
</dbReference>
<dbReference type="Gene3D" id="1.25.40.20">
    <property type="entry name" value="Ankyrin repeat-containing domain"/>
    <property type="match status" value="1"/>
</dbReference>
<evidence type="ECO:0000256" key="13">
    <source>
        <dbReference type="ARBA" id="ARBA00030970"/>
    </source>
</evidence>
<keyword evidence="8" id="KW-0677">Repeat</keyword>
<dbReference type="CDD" id="cd14057">
    <property type="entry name" value="PK_ILK"/>
    <property type="match status" value="1"/>
</dbReference>
<dbReference type="FunFam" id="3.30.200.20:FF:000245">
    <property type="entry name" value="Integrin-linked protein kinase"/>
    <property type="match status" value="1"/>
</dbReference>
<name>A0A8B9INU0_ANSCY</name>
<dbReference type="PROSITE" id="PS50088">
    <property type="entry name" value="ANK_REPEAT"/>
    <property type="match status" value="3"/>
</dbReference>
<evidence type="ECO:0000256" key="11">
    <source>
        <dbReference type="ARBA" id="ARBA00029809"/>
    </source>
</evidence>
<dbReference type="Pfam" id="PF12796">
    <property type="entry name" value="Ank_2"/>
    <property type="match status" value="1"/>
</dbReference>
<evidence type="ECO:0000256" key="2">
    <source>
        <dbReference type="ARBA" id="ARBA00004204"/>
    </source>
</evidence>
<evidence type="ECO:0000259" key="17">
    <source>
        <dbReference type="PROSITE" id="PS50011"/>
    </source>
</evidence>
<dbReference type="FunFam" id="1.25.40.20:FF:000050">
    <property type="entry name" value="integrin-linked protein kinase"/>
    <property type="match status" value="1"/>
</dbReference>
<evidence type="ECO:0000256" key="15">
    <source>
        <dbReference type="ARBA" id="ARBA00049807"/>
    </source>
</evidence>
<comment type="similarity">
    <text evidence="5">Belongs to the protein kinase superfamily. TKL Ser/Thr protein kinase family.</text>
</comment>
<dbReference type="GO" id="GO:0034446">
    <property type="term" value="P:substrate adhesion-dependent cell spreading"/>
    <property type="evidence" value="ECO:0007669"/>
    <property type="project" value="TreeGrafter"/>
</dbReference>
<dbReference type="SUPFAM" id="SSF56112">
    <property type="entry name" value="Protein kinase-like (PK-like)"/>
    <property type="match status" value="1"/>
</dbReference>
<keyword evidence="19" id="KW-1185">Reference proteome</keyword>
<feature type="repeat" description="ANK" evidence="16">
    <location>
        <begin position="142"/>
        <end position="174"/>
    </location>
</feature>
<dbReference type="GO" id="GO:0007229">
    <property type="term" value="P:integrin-mediated signaling pathway"/>
    <property type="evidence" value="ECO:0007669"/>
    <property type="project" value="TreeGrafter"/>
</dbReference>
<evidence type="ECO:0000256" key="16">
    <source>
        <dbReference type="PROSITE-ProRule" id="PRU00023"/>
    </source>
</evidence>
<feature type="domain" description="Protein kinase" evidence="17">
    <location>
        <begin position="302"/>
        <end position="555"/>
    </location>
</feature>
<dbReference type="Gene3D" id="3.30.200.20">
    <property type="entry name" value="Phosphorylase Kinase, domain 1"/>
    <property type="match status" value="1"/>
</dbReference>
<evidence type="ECO:0000256" key="8">
    <source>
        <dbReference type="ARBA" id="ARBA00022737"/>
    </source>
</evidence>
<dbReference type="InterPro" id="IPR000719">
    <property type="entry name" value="Prot_kinase_dom"/>
</dbReference>
<dbReference type="SUPFAM" id="SSF48403">
    <property type="entry name" value="Ankyrin repeat"/>
    <property type="match status" value="1"/>
</dbReference>
<dbReference type="Pfam" id="PF13606">
    <property type="entry name" value="Ank_3"/>
    <property type="match status" value="1"/>
</dbReference>
<evidence type="ECO:0000256" key="10">
    <source>
        <dbReference type="ARBA" id="ARBA00023136"/>
    </source>
</evidence>
<evidence type="ECO:0000256" key="9">
    <source>
        <dbReference type="ARBA" id="ARBA00023043"/>
    </source>
</evidence>
<dbReference type="Pfam" id="PF07714">
    <property type="entry name" value="PK_Tyr_Ser-Thr"/>
    <property type="match status" value="1"/>
</dbReference>
<dbReference type="GO" id="GO:0030027">
    <property type="term" value="C:lamellipodium"/>
    <property type="evidence" value="ECO:0007669"/>
    <property type="project" value="UniProtKB-SubCell"/>
</dbReference>
<reference evidence="18" key="1">
    <citation type="submission" date="2025-08" db="UniProtKB">
        <authorList>
            <consortium name="Ensembl"/>
        </authorList>
    </citation>
    <scope>IDENTIFICATION</scope>
</reference>
<evidence type="ECO:0000256" key="4">
    <source>
        <dbReference type="ARBA" id="ARBA00004544"/>
    </source>
</evidence>
<dbReference type="InterPro" id="IPR051681">
    <property type="entry name" value="Ser/Thr_Kinases-Pseudokinases"/>
</dbReference>
<evidence type="ECO:0000256" key="12">
    <source>
        <dbReference type="ARBA" id="ARBA00030969"/>
    </source>
</evidence>
<evidence type="ECO:0000256" key="7">
    <source>
        <dbReference type="ARBA" id="ARBA00022490"/>
    </source>
</evidence>
<dbReference type="FunFam" id="1.10.510.10:FF:000187">
    <property type="entry name" value="integrin-linked protein kinase"/>
    <property type="match status" value="1"/>
</dbReference>
<dbReference type="PROSITE" id="PS50297">
    <property type="entry name" value="ANK_REP_REGION"/>
    <property type="match status" value="3"/>
</dbReference>
<evidence type="ECO:0000256" key="1">
    <source>
        <dbReference type="ARBA" id="ARBA00004202"/>
    </source>
</evidence>
<dbReference type="InterPro" id="IPR035692">
    <property type="entry name" value="PK_ILK"/>
</dbReference>
<dbReference type="PANTHER" id="PTHR44329">
    <property type="entry name" value="SERINE/THREONINE-PROTEIN KINASE TNNI3K-RELATED"/>
    <property type="match status" value="1"/>
</dbReference>
<evidence type="ECO:0000256" key="5">
    <source>
        <dbReference type="ARBA" id="ARBA00005843"/>
    </source>
</evidence>
<dbReference type="InterPro" id="IPR002110">
    <property type="entry name" value="Ankyrin_rpt"/>
</dbReference>
<accession>A0A8B9INU0</accession>
<dbReference type="GO" id="GO:0004674">
    <property type="term" value="F:protein serine/threonine kinase activity"/>
    <property type="evidence" value="ECO:0007669"/>
    <property type="project" value="TreeGrafter"/>
</dbReference>
<evidence type="ECO:0000313" key="19">
    <source>
        <dbReference type="Proteomes" id="UP000694521"/>
    </source>
</evidence>
<dbReference type="SMART" id="SM00248">
    <property type="entry name" value="ANK"/>
    <property type="match status" value="3"/>
</dbReference>
<dbReference type="GO" id="GO:0009653">
    <property type="term" value="P:anatomical structure morphogenesis"/>
    <property type="evidence" value="ECO:0007669"/>
    <property type="project" value="UniProtKB-ARBA"/>
</dbReference>
<evidence type="ECO:0000256" key="6">
    <source>
        <dbReference type="ARBA" id="ARBA00022475"/>
    </source>
</evidence>
<dbReference type="InterPro" id="IPR011009">
    <property type="entry name" value="Kinase-like_dom_sf"/>
</dbReference>
<dbReference type="GO" id="GO:0001725">
    <property type="term" value="C:stress fiber"/>
    <property type="evidence" value="ECO:0007669"/>
    <property type="project" value="TreeGrafter"/>
</dbReference>
<dbReference type="PIRSF" id="PIRSF000654">
    <property type="entry name" value="Integrin-linked_kinase"/>
    <property type="match status" value="1"/>
</dbReference>
<dbReference type="GO" id="GO:0005938">
    <property type="term" value="C:cell cortex"/>
    <property type="evidence" value="ECO:0007669"/>
    <property type="project" value="UniProtKB-SubCell"/>
</dbReference>
<dbReference type="PANTHER" id="PTHR44329:SF57">
    <property type="entry name" value="INTEGRIN-LINKED PROTEIN KINASE"/>
    <property type="match status" value="1"/>
</dbReference>
<evidence type="ECO:0000256" key="3">
    <source>
        <dbReference type="ARBA" id="ARBA00004510"/>
    </source>
</evidence>
<dbReference type="OrthoDB" id="6718656at2759"/>
<dbReference type="GO" id="GO:0005886">
    <property type="term" value="C:plasma membrane"/>
    <property type="evidence" value="ECO:0007669"/>
    <property type="project" value="UniProtKB-SubCell"/>
</dbReference>
<keyword evidence="7" id="KW-0963">Cytoplasm</keyword>
<dbReference type="PROSITE" id="PS50011">
    <property type="entry name" value="PROTEIN_KINASE_DOM"/>
    <property type="match status" value="1"/>
</dbReference>
<feature type="repeat" description="ANK" evidence="16">
    <location>
        <begin position="208"/>
        <end position="240"/>
    </location>
</feature>
<evidence type="ECO:0000313" key="18">
    <source>
        <dbReference type="Ensembl" id="ENSACDP00005021282.1"/>
    </source>
</evidence>
<dbReference type="AlphaFoldDB" id="A0A8B9INU0"/>
<dbReference type="Gene3D" id="1.10.510.10">
    <property type="entry name" value="Transferase(Phosphotransferase) domain 1"/>
    <property type="match status" value="1"/>
</dbReference>
<keyword evidence="9 16" id="KW-0040">ANK repeat</keyword>
<dbReference type="GO" id="GO:0030017">
    <property type="term" value="C:sarcomere"/>
    <property type="evidence" value="ECO:0007669"/>
    <property type="project" value="UniProtKB-SubCell"/>
</dbReference>
<evidence type="ECO:0000256" key="14">
    <source>
        <dbReference type="ARBA" id="ARBA00049752"/>
    </source>
</evidence>
<dbReference type="Ensembl" id="ENSACDT00005025458.1">
    <property type="protein sequence ID" value="ENSACDP00005021282.1"/>
    <property type="gene ID" value="ENSACDG00005015416.1"/>
</dbReference>